<keyword evidence="7" id="KW-0472">Membrane</keyword>
<dbReference type="InterPro" id="IPR001675">
    <property type="entry name" value="Glyco_trans_29"/>
</dbReference>
<evidence type="ECO:0000256" key="7">
    <source>
        <dbReference type="ARBA" id="ARBA00023136"/>
    </source>
</evidence>
<dbReference type="Gene3D" id="3.90.1480.20">
    <property type="entry name" value="Glycosyl transferase family 29"/>
    <property type="match status" value="1"/>
</dbReference>
<evidence type="ECO:0000256" key="1">
    <source>
        <dbReference type="ARBA" id="ARBA00004167"/>
    </source>
</evidence>
<evidence type="ECO:0000256" key="6">
    <source>
        <dbReference type="ARBA" id="ARBA00022989"/>
    </source>
</evidence>
<comment type="caution">
    <text evidence="9">The sequence shown here is derived from an EMBL/GenBank/DDBJ whole genome shotgun (WGS) entry which is preliminary data.</text>
</comment>
<organism evidence="9 10">
    <name type="scientific">Fulvivirga marina</name>
    <dbReference type="NCBI Taxonomy" id="2494733"/>
    <lineage>
        <taxon>Bacteria</taxon>
        <taxon>Pseudomonadati</taxon>
        <taxon>Bacteroidota</taxon>
        <taxon>Cytophagia</taxon>
        <taxon>Cytophagales</taxon>
        <taxon>Fulvivirgaceae</taxon>
        <taxon>Fulvivirga</taxon>
    </lineage>
</organism>
<dbReference type="GO" id="GO:0008373">
    <property type="term" value="F:sialyltransferase activity"/>
    <property type="evidence" value="ECO:0007669"/>
    <property type="project" value="InterPro"/>
</dbReference>
<protein>
    <submittedName>
        <fullName evidence="9">Glycosyltransferase family 29 protein</fullName>
    </submittedName>
</protein>
<reference evidence="9" key="1">
    <citation type="submission" date="2021-01" db="EMBL/GenBank/DDBJ databases">
        <title>Fulvivirga kasyanovii gen. nov., sp nov., a novel member of the phylum Bacteroidetes isolated from seawater in a mussel farm.</title>
        <authorList>
            <person name="Zhao L.-H."/>
            <person name="Wang Z.-J."/>
        </authorList>
    </citation>
    <scope>NUCLEOTIDE SEQUENCE</scope>
    <source>
        <strain evidence="9">29W222</strain>
    </source>
</reference>
<gene>
    <name evidence="9" type="ORF">JMN32_00475</name>
</gene>
<comment type="subcellular location">
    <subcellularLocation>
        <location evidence="2">Endomembrane system</location>
    </subcellularLocation>
    <subcellularLocation>
        <location evidence="1">Membrane</location>
        <topology evidence="1">Single-pass membrane protein</topology>
    </subcellularLocation>
</comment>
<dbReference type="Pfam" id="PF00777">
    <property type="entry name" value="Glyco_transf_29"/>
    <property type="match status" value="2"/>
</dbReference>
<evidence type="ECO:0000256" key="4">
    <source>
        <dbReference type="ARBA" id="ARBA00022679"/>
    </source>
</evidence>
<dbReference type="InterPro" id="IPR038578">
    <property type="entry name" value="GT29-like_sf"/>
</dbReference>
<dbReference type="PANTHER" id="PTHR13713:SF92">
    <property type="entry name" value="CMP-N-ACETYLNEURAMINATE-BETA-1,4-GALACTOSIDE ALPHA-2,3-SIALYLTRANSFERASE-LIKE ISOFORM X1"/>
    <property type="match status" value="1"/>
</dbReference>
<dbReference type="GO" id="GO:0012505">
    <property type="term" value="C:endomembrane system"/>
    <property type="evidence" value="ECO:0007669"/>
    <property type="project" value="UniProtKB-SubCell"/>
</dbReference>
<dbReference type="PANTHER" id="PTHR13713">
    <property type="entry name" value="SIALYLTRANSFERASE"/>
    <property type="match status" value="1"/>
</dbReference>
<dbReference type="AlphaFoldDB" id="A0A937FTS8"/>
<keyword evidence="10" id="KW-1185">Reference proteome</keyword>
<keyword evidence="8" id="KW-0325">Glycoprotein</keyword>
<proteinExistence type="predicted"/>
<evidence type="ECO:0000313" key="9">
    <source>
        <dbReference type="EMBL" id="MBL6444763.1"/>
    </source>
</evidence>
<evidence type="ECO:0000256" key="8">
    <source>
        <dbReference type="ARBA" id="ARBA00023180"/>
    </source>
</evidence>
<dbReference type="InterPro" id="IPR051142">
    <property type="entry name" value="Glycosyltransferase_29"/>
</dbReference>
<keyword evidence="5" id="KW-0812">Transmembrane</keyword>
<dbReference type="GO" id="GO:0016020">
    <property type="term" value="C:membrane"/>
    <property type="evidence" value="ECO:0007669"/>
    <property type="project" value="UniProtKB-SubCell"/>
</dbReference>
<dbReference type="RefSeq" id="WP_202854305.1">
    <property type="nucleotide sequence ID" value="NZ_JAEUGD010000001.1"/>
</dbReference>
<evidence type="ECO:0000313" key="10">
    <source>
        <dbReference type="Proteomes" id="UP000614216"/>
    </source>
</evidence>
<dbReference type="EMBL" id="JAEUGD010000001">
    <property type="protein sequence ID" value="MBL6444763.1"/>
    <property type="molecule type" value="Genomic_DNA"/>
</dbReference>
<evidence type="ECO:0000256" key="3">
    <source>
        <dbReference type="ARBA" id="ARBA00022676"/>
    </source>
</evidence>
<accession>A0A937FTS8</accession>
<keyword evidence="4" id="KW-0808">Transferase</keyword>
<dbReference type="Proteomes" id="UP000614216">
    <property type="component" value="Unassembled WGS sequence"/>
</dbReference>
<evidence type="ECO:0000256" key="5">
    <source>
        <dbReference type="ARBA" id="ARBA00022692"/>
    </source>
</evidence>
<keyword evidence="6" id="KW-1133">Transmembrane helix</keyword>
<evidence type="ECO:0000256" key="2">
    <source>
        <dbReference type="ARBA" id="ARBA00004308"/>
    </source>
</evidence>
<keyword evidence="3" id="KW-0328">Glycosyltransferase</keyword>
<name>A0A937FTS8_9BACT</name>
<sequence>MKYLKALYGLWLYWRFNKKINYSKLVKNKRVAIIGAANSALNTNLGDYIDEFDFVIRINKAPRLIYEGTHASDIGRKTDILFHSFYENEKSGGGPLDFNLFDKLGIKYVINPVATFSGSRVTYNFYKKYLLPKVTYSVQRDDYNKVVQGLNGNKPTIGFCALMLTLLSDCKEVYVTGFTFFKTPFAKGYRDEVQQPEQVRKLINTEGHHDVDLEFENFKQIYREYPQLKLDLALQDILRNG</sequence>